<dbReference type="EMBL" id="KB743381">
    <property type="protein sequence ID" value="EOA99078.1"/>
    <property type="molecule type" value="Genomic_DNA"/>
</dbReference>
<dbReference type="Proteomes" id="UP000296049">
    <property type="component" value="Unassembled WGS sequence"/>
</dbReference>
<reference evidence="2" key="1">
    <citation type="journal article" date="2013" name="Nat. Genet.">
        <title>The duck genome and transcriptome provide insight into an avian influenza virus reservoir species.</title>
        <authorList>
            <person name="Huang Y."/>
            <person name="Li Y."/>
            <person name="Burt D.W."/>
            <person name="Chen H."/>
            <person name="Zhang Y."/>
            <person name="Qian W."/>
            <person name="Kim H."/>
            <person name="Gan S."/>
            <person name="Zhao Y."/>
            <person name="Li J."/>
            <person name="Yi K."/>
            <person name="Feng H."/>
            <person name="Zhu P."/>
            <person name="Li B."/>
            <person name="Liu Q."/>
            <person name="Fairley S."/>
            <person name="Magor K.E."/>
            <person name="Du Z."/>
            <person name="Hu X."/>
            <person name="Goodman L."/>
            <person name="Tafer H."/>
            <person name="Vignal A."/>
            <person name="Lee T."/>
            <person name="Kim K.W."/>
            <person name="Sheng Z."/>
            <person name="An Y."/>
            <person name="Searle S."/>
            <person name="Herrero J."/>
            <person name="Groenen M.A."/>
            <person name="Crooijmans R.P."/>
            <person name="Faraut T."/>
            <person name="Cai Q."/>
            <person name="Webster R.G."/>
            <person name="Aldridge J.R."/>
            <person name="Warren W.C."/>
            <person name="Bartschat S."/>
            <person name="Kehr S."/>
            <person name="Marz M."/>
            <person name="Stadler P.F."/>
            <person name="Smith J."/>
            <person name="Kraus R.H."/>
            <person name="Zhao Y."/>
            <person name="Ren L."/>
            <person name="Fei J."/>
            <person name="Morisson M."/>
            <person name="Kaiser P."/>
            <person name="Griffin D.K."/>
            <person name="Rao M."/>
            <person name="Pitel F."/>
            <person name="Wang J."/>
            <person name="Li N."/>
        </authorList>
    </citation>
    <scope>NUCLEOTIDE SEQUENCE [LARGE SCALE GENOMIC DNA]</scope>
</reference>
<sequence>MVKHQPLQYYEPQLCLSCLTGIYGCRWKRYQRSHDDTTKHSLAKQKGLNFVLKRLSYFCGCCPEAVKLVKPQDKAWGRGKQVERQVNKTELFRWFAKNIPIPDCKVFPQALLPNLHELLIPGGTGSCLLRARLF</sequence>
<keyword evidence="2" id="KW-1185">Reference proteome</keyword>
<evidence type="ECO:0000313" key="1">
    <source>
        <dbReference type="EMBL" id="EOA99078.1"/>
    </source>
</evidence>
<evidence type="ECO:0000313" key="2">
    <source>
        <dbReference type="Proteomes" id="UP000296049"/>
    </source>
</evidence>
<proteinExistence type="predicted"/>
<accession>R0L0D4</accession>
<dbReference type="AlphaFoldDB" id="R0L0D4"/>
<name>R0L0D4_ANAPL</name>
<organism evidence="1 2">
    <name type="scientific">Anas platyrhynchos</name>
    <name type="common">Mallard</name>
    <name type="synonym">Anas boschas</name>
    <dbReference type="NCBI Taxonomy" id="8839"/>
    <lineage>
        <taxon>Eukaryota</taxon>
        <taxon>Metazoa</taxon>
        <taxon>Chordata</taxon>
        <taxon>Craniata</taxon>
        <taxon>Vertebrata</taxon>
        <taxon>Euteleostomi</taxon>
        <taxon>Archelosauria</taxon>
        <taxon>Archosauria</taxon>
        <taxon>Dinosauria</taxon>
        <taxon>Saurischia</taxon>
        <taxon>Theropoda</taxon>
        <taxon>Coelurosauria</taxon>
        <taxon>Aves</taxon>
        <taxon>Neognathae</taxon>
        <taxon>Galloanserae</taxon>
        <taxon>Anseriformes</taxon>
        <taxon>Anatidae</taxon>
        <taxon>Anatinae</taxon>
        <taxon>Anas</taxon>
    </lineage>
</organism>
<dbReference type="PROSITE" id="PS51257">
    <property type="entry name" value="PROKAR_LIPOPROTEIN"/>
    <property type="match status" value="1"/>
</dbReference>
<gene>
    <name evidence="1" type="ORF">Anapl_15583</name>
</gene>
<protein>
    <submittedName>
        <fullName evidence="1">Glycerophosphodiester phosphodiesterase domain-containing protein 5</fullName>
    </submittedName>
</protein>